<dbReference type="RefSeq" id="XP_001328089.1">
    <property type="nucleotide sequence ID" value="XM_001328054.1"/>
</dbReference>
<gene>
    <name evidence="5" type="ORF">TVAG_160390</name>
</gene>
<accession>A2DUY1</accession>
<evidence type="ECO:0000256" key="4">
    <source>
        <dbReference type="RuleBase" id="RU003330"/>
    </source>
</evidence>
<evidence type="ECO:0000313" key="6">
    <source>
        <dbReference type="Proteomes" id="UP000001542"/>
    </source>
</evidence>
<reference evidence="5" key="1">
    <citation type="submission" date="2006-10" db="EMBL/GenBank/DDBJ databases">
        <authorList>
            <person name="Amadeo P."/>
            <person name="Zhao Q."/>
            <person name="Wortman J."/>
            <person name="Fraser-Liggett C."/>
            <person name="Carlton J."/>
        </authorList>
    </citation>
    <scope>NUCLEOTIDE SEQUENCE</scope>
    <source>
        <strain evidence="5">G3</strain>
    </source>
</reference>
<dbReference type="GO" id="GO:0005737">
    <property type="term" value="C:cytoplasm"/>
    <property type="evidence" value="ECO:0000318"/>
    <property type="project" value="GO_Central"/>
</dbReference>
<evidence type="ECO:0000313" key="5">
    <source>
        <dbReference type="EMBL" id="EAY15866.1"/>
    </source>
</evidence>
<dbReference type="Pfam" id="PF00406">
    <property type="entry name" value="ADK"/>
    <property type="match status" value="1"/>
</dbReference>
<proteinExistence type="inferred from homology"/>
<dbReference type="eggNOG" id="KOG3079">
    <property type="taxonomic scope" value="Eukaryota"/>
</dbReference>
<dbReference type="InterPro" id="IPR027417">
    <property type="entry name" value="P-loop_NTPase"/>
</dbReference>
<dbReference type="OrthoDB" id="442176at2759"/>
<dbReference type="AlphaFoldDB" id="A2DUY1"/>
<dbReference type="SUPFAM" id="SSF52540">
    <property type="entry name" value="P-loop containing nucleoside triphosphate hydrolases"/>
    <property type="match status" value="1"/>
</dbReference>
<evidence type="ECO:0000256" key="3">
    <source>
        <dbReference type="ARBA" id="ARBA00022777"/>
    </source>
</evidence>
<dbReference type="VEuPathDB" id="TrichDB:TVAGG3_0258980"/>
<keyword evidence="2" id="KW-0547">Nucleotide-binding</keyword>
<dbReference type="VEuPathDB" id="TrichDB:TVAG_160390"/>
<dbReference type="PROSITE" id="PS00113">
    <property type="entry name" value="ADENYLATE_KINASE"/>
    <property type="match status" value="1"/>
</dbReference>
<dbReference type="SMR" id="A2DUY1"/>
<dbReference type="CDD" id="cd01428">
    <property type="entry name" value="ADK"/>
    <property type="match status" value="1"/>
</dbReference>
<name>A2DUY1_TRIV3</name>
<comment type="similarity">
    <text evidence="4">Belongs to the adenylate kinase family.</text>
</comment>
<dbReference type="PANTHER" id="PTHR23359">
    <property type="entry name" value="NUCLEOTIDE KINASE"/>
    <property type="match status" value="1"/>
</dbReference>
<keyword evidence="3 4" id="KW-0418">Kinase</keyword>
<dbReference type="PRINTS" id="PR00094">
    <property type="entry name" value="ADENYLTKNASE"/>
</dbReference>
<keyword evidence="6" id="KW-1185">Reference proteome</keyword>
<organism evidence="5 6">
    <name type="scientific">Trichomonas vaginalis (strain ATCC PRA-98 / G3)</name>
    <dbReference type="NCBI Taxonomy" id="412133"/>
    <lineage>
        <taxon>Eukaryota</taxon>
        <taxon>Metamonada</taxon>
        <taxon>Parabasalia</taxon>
        <taxon>Trichomonadida</taxon>
        <taxon>Trichomonadidae</taxon>
        <taxon>Trichomonas</taxon>
    </lineage>
</organism>
<dbReference type="Proteomes" id="UP000001542">
    <property type="component" value="Unassembled WGS sequence"/>
</dbReference>
<sequence>MVAGKQKHWFIDGFPRHLDQEAEFVQKCKPAVALLFIDCPDEELTKRLLNRGKTSGRIDDNAESIKKRLVVYHEQTEAVIGKFKKENKCLEVNGNRPIDQVHEDVVRKLRTVWTDLPAAPIHTN</sequence>
<dbReference type="InterPro" id="IPR000850">
    <property type="entry name" value="Adenylat/UMP-CMP_kin"/>
</dbReference>
<dbReference type="STRING" id="5722.A2DUY1"/>
<dbReference type="Gene3D" id="3.40.50.300">
    <property type="entry name" value="P-loop containing nucleotide triphosphate hydrolases"/>
    <property type="match status" value="1"/>
</dbReference>
<keyword evidence="1 4" id="KW-0808">Transferase</keyword>
<dbReference type="InParanoid" id="A2DUY1"/>
<dbReference type="GO" id="GO:0005524">
    <property type="term" value="F:ATP binding"/>
    <property type="evidence" value="ECO:0007669"/>
    <property type="project" value="InterPro"/>
</dbReference>
<dbReference type="GO" id="GO:0005829">
    <property type="term" value="C:cytosol"/>
    <property type="evidence" value="ECO:0000318"/>
    <property type="project" value="GO_Central"/>
</dbReference>
<evidence type="ECO:0000256" key="2">
    <source>
        <dbReference type="ARBA" id="ARBA00022741"/>
    </source>
</evidence>
<reference evidence="5" key="2">
    <citation type="journal article" date="2007" name="Science">
        <title>Draft genome sequence of the sexually transmitted pathogen Trichomonas vaginalis.</title>
        <authorList>
            <person name="Carlton J.M."/>
            <person name="Hirt R.P."/>
            <person name="Silva J.C."/>
            <person name="Delcher A.L."/>
            <person name="Schatz M."/>
            <person name="Zhao Q."/>
            <person name="Wortman J.R."/>
            <person name="Bidwell S.L."/>
            <person name="Alsmark U.C.M."/>
            <person name="Besteiro S."/>
            <person name="Sicheritz-Ponten T."/>
            <person name="Noel C.J."/>
            <person name="Dacks J.B."/>
            <person name="Foster P.G."/>
            <person name="Simillion C."/>
            <person name="Van de Peer Y."/>
            <person name="Miranda-Saavedra D."/>
            <person name="Barton G.J."/>
            <person name="Westrop G.D."/>
            <person name="Mueller S."/>
            <person name="Dessi D."/>
            <person name="Fiori P.L."/>
            <person name="Ren Q."/>
            <person name="Paulsen I."/>
            <person name="Zhang H."/>
            <person name="Bastida-Corcuera F.D."/>
            <person name="Simoes-Barbosa A."/>
            <person name="Brown M.T."/>
            <person name="Hayes R.D."/>
            <person name="Mukherjee M."/>
            <person name="Okumura C.Y."/>
            <person name="Schneider R."/>
            <person name="Smith A.J."/>
            <person name="Vanacova S."/>
            <person name="Villalvazo M."/>
            <person name="Haas B.J."/>
            <person name="Pertea M."/>
            <person name="Feldblyum T.V."/>
            <person name="Utterback T.R."/>
            <person name="Shu C.L."/>
            <person name="Osoegawa K."/>
            <person name="de Jong P.J."/>
            <person name="Hrdy I."/>
            <person name="Horvathova L."/>
            <person name="Zubacova Z."/>
            <person name="Dolezal P."/>
            <person name="Malik S.B."/>
            <person name="Logsdon J.M. Jr."/>
            <person name="Henze K."/>
            <person name="Gupta A."/>
            <person name="Wang C.C."/>
            <person name="Dunne R.L."/>
            <person name="Upcroft J.A."/>
            <person name="Upcroft P."/>
            <person name="White O."/>
            <person name="Salzberg S.L."/>
            <person name="Tang P."/>
            <person name="Chiu C.-H."/>
            <person name="Lee Y.-S."/>
            <person name="Embley T.M."/>
            <person name="Coombs G.H."/>
            <person name="Mottram J.C."/>
            <person name="Tachezy J."/>
            <person name="Fraser-Liggett C.M."/>
            <person name="Johnson P.J."/>
        </authorList>
    </citation>
    <scope>NUCLEOTIDE SEQUENCE [LARGE SCALE GENOMIC DNA]</scope>
    <source>
        <strain evidence="5">G3</strain>
    </source>
</reference>
<dbReference type="GO" id="GO:0004017">
    <property type="term" value="F:AMP kinase activity"/>
    <property type="evidence" value="ECO:0000318"/>
    <property type="project" value="GO_Central"/>
</dbReference>
<protein>
    <submittedName>
        <fullName evidence="5">Adenylate kinase family protein</fullName>
    </submittedName>
</protein>
<evidence type="ECO:0000256" key="1">
    <source>
        <dbReference type="ARBA" id="ARBA00022679"/>
    </source>
</evidence>
<dbReference type="KEGG" id="tva:75647102"/>
<dbReference type="InterPro" id="IPR033690">
    <property type="entry name" value="Adenylat_kinase_CS"/>
</dbReference>
<dbReference type="EMBL" id="DS113250">
    <property type="protein sequence ID" value="EAY15866.1"/>
    <property type="molecule type" value="Genomic_DNA"/>
</dbReference>